<feature type="domain" description="TonB-dependent receptor plug" evidence="9">
    <location>
        <begin position="94"/>
        <end position="199"/>
    </location>
</feature>
<dbReference type="EMBL" id="JBHPKH010000019">
    <property type="protein sequence ID" value="MFC1572516.1"/>
    <property type="molecule type" value="Genomic_DNA"/>
</dbReference>
<comment type="subcellular location">
    <subcellularLocation>
        <location evidence="1 8">Cell outer membrane</location>
        <topology evidence="1 8">Multi-pass membrane protein</topology>
    </subcellularLocation>
</comment>
<dbReference type="Gene3D" id="2.170.130.10">
    <property type="entry name" value="TonB-dependent receptor, plug domain"/>
    <property type="match status" value="1"/>
</dbReference>
<evidence type="ECO:0000256" key="8">
    <source>
        <dbReference type="PROSITE-ProRule" id="PRU01360"/>
    </source>
</evidence>
<evidence type="ECO:0000256" key="4">
    <source>
        <dbReference type="ARBA" id="ARBA00022692"/>
    </source>
</evidence>
<protein>
    <submittedName>
        <fullName evidence="10">TonB-dependent receptor plug domain-containing protein</fullName>
    </submittedName>
</protein>
<reference evidence="10 11" key="1">
    <citation type="submission" date="2024-09" db="EMBL/GenBank/DDBJ databases">
        <authorList>
            <person name="D'Angelo T."/>
        </authorList>
    </citation>
    <scope>NUCLEOTIDE SEQUENCE [LARGE SCALE GENOMIC DNA]</scope>
    <source>
        <strain evidence="10">SAG AM-320-E07</strain>
    </source>
</reference>
<dbReference type="InterPro" id="IPR036942">
    <property type="entry name" value="Beta-barrel_TonB_sf"/>
</dbReference>
<dbReference type="InterPro" id="IPR037066">
    <property type="entry name" value="Plug_dom_sf"/>
</dbReference>
<evidence type="ECO:0000313" key="10">
    <source>
        <dbReference type="EMBL" id="MFC1572516.1"/>
    </source>
</evidence>
<dbReference type="InterPro" id="IPR012910">
    <property type="entry name" value="Plug_dom"/>
</dbReference>
<comment type="caution">
    <text evidence="10">The sequence shown here is derived from an EMBL/GenBank/DDBJ whole genome shotgun (WGS) entry which is preliminary data.</text>
</comment>
<evidence type="ECO:0000256" key="1">
    <source>
        <dbReference type="ARBA" id="ARBA00004571"/>
    </source>
</evidence>
<dbReference type="PANTHER" id="PTHR30069">
    <property type="entry name" value="TONB-DEPENDENT OUTER MEMBRANE RECEPTOR"/>
    <property type="match status" value="1"/>
</dbReference>
<keyword evidence="7 8" id="KW-0998">Cell outer membrane</keyword>
<keyword evidence="10" id="KW-0675">Receptor</keyword>
<name>A0ABV6YJJ0_UNCEI</name>
<dbReference type="SUPFAM" id="SSF56935">
    <property type="entry name" value="Porins"/>
    <property type="match status" value="1"/>
</dbReference>
<dbReference type="Gene3D" id="2.40.170.20">
    <property type="entry name" value="TonB-dependent receptor, beta-barrel domain"/>
    <property type="match status" value="1"/>
</dbReference>
<keyword evidence="6 8" id="KW-0472">Membrane</keyword>
<dbReference type="Pfam" id="PF07715">
    <property type="entry name" value="Plug"/>
    <property type="match status" value="1"/>
</dbReference>
<evidence type="ECO:0000313" key="11">
    <source>
        <dbReference type="Proteomes" id="UP001593833"/>
    </source>
</evidence>
<keyword evidence="5" id="KW-0732">Signal</keyword>
<evidence type="ECO:0000256" key="3">
    <source>
        <dbReference type="ARBA" id="ARBA00022452"/>
    </source>
</evidence>
<organism evidence="10 11">
    <name type="scientific">Eiseniibacteriota bacterium</name>
    <dbReference type="NCBI Taxonomy" id="2212470"/>
    <lineage>
        <taxon>Bacteria</taxon>
        <taxon>Candidatus Eiseniibacteriota</taxon>
    </lineage>
</organism>
<evidence type="ECO:0000256" key="2">
    <source>
        <dbReference type="ARBA" id="ARBA00022448"/>
    </source>
</evidence>
<evidence type="ECO:0000259" key="9">
    <source>
        <dbReference type="Pfam" id="PF07715"/>
    </source>
</evidence>
<dbReference type="InterPro" id="IPR039426">
    <property type="entry name" value="TonB-dep_rcpt-like"/>
</dbReference>
<keyword evidence="11" id="KW-1185">Reference proteome</keyword>
<sequence length="702" mass="77255">MNSQILCPHDRVEFPAGIPGRYRGPDLTRVLGVLIIAAAILLAPAEAVAQASSEDPLLDNPAADLVAATELLLFEEIEEVVSAARRPQPISFSTALVSVVSNEQIHYSGYPSIPELLLSVPGMDVLSVNRNSVALGVRGLHHQFADRTLLLIDGRDATNPVFGGFDLQGLPISSVDIKRIEVIRGPGGAAWGANAFNGVINIITKSPKDDPGFRVFSSINDLGDDQTGFAYADTRDDWGYRLSGGHEDRESSDTAIPDNDFHSRDFAQRDYFNASLNGKPGAKTELSFGLAGVVNTQGDAEMAGYPLESDIRGLNEQEMVRSFGRMDYDLNAVTHGYLQVTGKHQRDDYHGLYHANLLTSEFDCQVDSRQIEDHELSFGTSARWVEIKTERTQPEDMLSTLRENEYWLGAFAIDAWRPSESLTIEGQFRADWYSPIGTDWSGRLSTLYSVDTQQDHILRLSGAKAFRTPLLGLRELTSSRVLLPSPPYPSDMYGLTLIPTPDLRNEQIYSLEAGYSGRINHAVDVRVNAYYSMYEDLIGGESDETLSGRVVALENIGGAEAAGVEGELTYNSPIGALTAWFALNDFTPEHPTQSLRAYYPAQHKAGLSWRYHLQQYWTVEARNRWSSETGVDEDDLIAGDIGPSFNRVDAVTTLALAQGKAHIQIGINDVADDTRSEVMSIGSFTAHETPGRTIFGRLELRF</sequence>
<dbReference type="PANTHER" id="PTHR30069:SF29">
    <property type="entry name" value="HEMOGLOBIN AND HEMOGLOBIN-HAPTOGLOBIN-BINDING PROTEIN 1-RELATED"/>
    <property type="match status" value="1"/>
</dbReference>
<keyword evidence="4 8" id="KW-0812">Transmembrane</keyword>
<dbReference type="PROSITE" id="PS52016">
    <property type="entry name" value="TONB_DEPENDENT_REC_3"/>
    <property type="match status" value="1"/>
</dbReference>
<keyword evidence="2 8" id="KW-0813">Transport</keyword>
<accession>A0ABV6YJJ0</accession>
<dbReference type="Proteomes" id="UP001593833">
    <property type="component" value="Unassembled WGS sequence"/>
</dbReference>
<evidence type="ECO:0000256" key="6">
    <source>
        <dbReference type="ARBA" id="ARBA00023136"/>
    </source>
</evidence>
<gene>
    <name evidence="10" type="ORF">ACFL6M_02845</name>
</gene>
<proteinExistence type="inferred from homology"/>
<keyword evidence="3 8" id="KW-1134">Transmembrane beta strand</keyword>
<evidence type="ECO:0000256" key="5">
    <source>
        <dbReference type="ARBA" id="ARBA00022729"/>
    </source>
</evidence>
<comment type="similarity">
    <text evidence="8">Belongs to the TonB-dependent receptor family.</text>
</comment>
<evidence type="ECO:0000256" key="7">
    <source>
        <dbReference type="ARBA" id="ARBA00023237"/>
    </source>
</evidence>